<dbReference type="InterPro" id="IPR036942">
    <property type="entry name" value="Beta-barrel_TonB_sf"/>
</dbReference>
<comment type="subcellular location">
    <subcellularLocation>
        <location evidence="1">Cell outer membrane</location>
    </subcellularLocation>
</comment>
<feature type="domain" description="TonB-dependent transporter Oar-like beta-barrel" evidence="6">
    <location>
        <begin position="354"/>
        <end position="967"/>
    </location>
</feature>
<dbReference type="SUPFAM" id="SSF49464">
    <property type="entry name" value="Carboxypeptidase regulatory domain-like"/>
    <property type="match status" value="1"/>
</dbReference>
<dbReference type="Proteomes" id="UP001236500">
    <property type="component" value="Chromosome"/>
</dbReference>
<proteinExistence type="predicted"/>
<dbReference type="Gene3D" id="2.40.170.20">
    <property type="entry name" value="TonB-dependent receptor, beta-barrel domain"/>
    <property type="match status" value="1"/>
</dbReference>
<dbReference type="Gene3D" id="2.170.130.10">
    <property type="entry name" value="TonB-dependent receptor, plug domain"/>
    <property type="match status" value="1"/>
</dbReference>
<evidence type="ECO:0000259" key="6">
    <source>
        <dbReference type="Pfam" id="PF25183"/>
    </source>
</evidence>
<keyword evidence="2" id="KW-0472">Membrane</keyword>
<dbReference type="EMBL" id="CP118605">
    <property type="protein sequence ID" value="WGL17144.1"/>
    <property type="molecule type" value="Genomic_DNA"/>
</dbReference>
<accession>A0ABY8NDZ8</accession>
<organism evidence="7 8">
    <name type="scientific">Microbulbifer bruguierae</name>
    <dbReference type="NCBI Taxonomy" id="3029061"/>
    <lineage>
        <taxon>Bacteria</taxon>
        <taxon>Pseudomonadati</taxon>
        <taxon>Pseudomonadota</taxon>
        <taxon>Gammaproteobacteria</taxon>
        <taxon>Cellvibrionales</taxon>
        <taxon>Microbulbiferaceae</taxon>
        <taxon>Microbulbifer</taxon>
    </lineage>
</organism>
<dbReference type="Pfam" id="PF13620">
    <property type="entry name" value="CarboxypepD_reg"/>
    <property type="match status" value="1"/>
</dbReference>
<evidence type="ECO:0000313" key="7">
    <source>
        <dbReference type="EMBL" id="WGL17144.1"/>
    </source>
</evidence>
<evidence type="ECO:0000256" key="3">
    <source>
        <dbReference type="ARBA" id="ARBA00023237"/>
    </source>
</evidence>
<dbReference type="InterPro" id="IPR037066">
    <property type="entry name" value="Plug_dom_sf"/>
</dbReference>
<dbReference type="Pfam" id="PF07715">
    <property type="entry name" value="Plug"/>
    <property type="match status" value="1"/>
</dbReference>
<keyword evidence="7" id="KW-0675">Receptor</keyword>
<gene>
    <name evidence="7" type="ORF">PVT68_02300</name>
</gene>
<reference evidence="7 8" key="1">
    <citation type="submission" date="2023-02" db="EMBL/GenBank/DDBJ databases">
        <title>Description and genomic characterization of Microbulbifer bruguierae sp. nov., isolated from the sediment of mangrove plant Bruguiera sexangula.</title>
        <authorList>
            <person name="Long M."/>
        </authorList>
    </citation>
    <scope>NUCLEOTIDE SEQUENCE [LARGE SCALE GENOMIC DNA]</scope>
    <source>
        <strain evidence="7 8">H12</strain>
    </source>
</reference>
<dbReference type="InterPro" id="IPR008969">
    <property type="entry name" value="CarboxyPept-like_regulatory"/>
</dbReference>
<evidence type="ECO:0000259" key="5">
    <source>
        <dbReference type="Pfam" id="PF07715"/>
    </source>
</evidence>
<protein>
    <submittedName>
        <fullName evidence="7">TonB-dependent receptor</fullName>
    </submittedName>
</protein>
<dbReference type="InterPro" id="IPR057601">
    <property type="entry name" value="Oar-like_b-barrel"/>
</dbReference>
<keyword evidence="8" id="KW-1185">Reference proteome</keyword>
<evidence type="ECO:0000256" key="1">
    <source>
        <dbReference type="ARBA" id="ARBA00004442"/>
    </source>
</evidence>
<sequence>MKCFDFPRSLISAAVITAAVAAPVAYAQETTSAIRGTIVSSGEPVSNATITVIHQPSQSRSVIRASEKGRFSASGLRVGGPYTVKVESEQGVQVLNDIFLSLGDTLPLSINLDADAIEQVTVYARLEDMASVATGPSSNYNLDDLQSAPAVNRDLKDVVRLDPRVYVDEAFVDSIQCAGANPRFNSLTVDGVRMNDNFGLNSNGYPTERMPFSYDAIQQVSVELAPFDVQYGGFSACNINAVTKSGDNEWHGSVFYDYTDDGWRGDSLEGDKIDVAPFDETRYAATLSGPIIPDKLYFFAAYEKMDGVATFDRGTADSNTATPVQGVSQAQLDEILRISREIYDYEPGSLPSSLPEEDEKLLVKLDWNISDTQRAAFTYNYNDGYSIAESDGDSNELELSNHYYERGAELTSYVGQLFSDWSDIFSTEIKIGYTELDNRQLSLGGTEFGEVQISTSNDHDGDGNASNATVYLGADDSRHANKLSYENLSLKLAGTLQLGEHRLTGGFERESFDVFNMFVQEAEGEFRFSSIENFEAGIPSRIIYESAAGTNNPADAAAEFGYEINTLYAQDEFTFASVDLTLVGGLRYDWYTSSDTPPANADIEEAYGFSNQQNMDGLDLLQPRLGFNWNIDGNAEMHGGIGLYSGGNPNVWISNNYSNNGVTQLEVSDRSGTSLFDMDWTGSGRPIYDIPQNLYDTVATAESGAGGVNLMDPDFEIPSVWKYALGGSYQFENGYLVSADWLYSDYKDAAIISDISRVQVGNLADGRPLYGNTNGRAEDYMLTNVNGDSGYSNVLSLGLSKSFDFGLDMAFGYAYTDAEDVNPMTSSVAYSNYSNIAVSDPENPSPATSNYVVPHRFTMKLDYEKEFIAGYATRFTVFGSANEGRPYTYAFYNGFGSDFGAYADQYRQLLYVPSGEDDAAVVFAEGFDAEAFFAWADSEGLDRGSIAGRNELTSDWWTKFDLRIDQELPGFRSNDRAHAYFIVENLGNLLSDDWGVMYEGSFPRYQAAVETSIDDEGRYVFEEFLDPAGQTRVADASFWQARLGIRYEF</sequence>
<name>A0ABY8NDZ8_9GAMM</name>
<dbReference type="SUPFAM" id="SSF56935">
    <property type="entry name" value="Porins"/>
    <property type="match status" value="1"/>
</dbReference>
<keyword evidence="3" id="KW-0998">Cell outer membrane</keyword>
<dbReference type="InterPro" id="IPR012910">
    <property type="entry name" value="Plug_dom"/>
</dbReference>
<evidence type="ECO:0000313" key="8">
    <source>
        <dbReference type="Proteomes" id="UP001236500"/>
    </source>
</evidence>
<keyword evidence="4" id="KW-0732">Signal</keyword>
<feature type="chain" id="PRO_5046762573" evidence="4">
    <location>
        <begin position="28"/>
        <end position="1049"/>
    </location>
</feature>
<evidence type="ECO:0000256" key="2">
    <source>
        <dbReference type="ARBA" id="ARBA00023136"/>
    </source>
</evidence>
<feature type="domain" description="TonB-dependent transporter Oar-like beta-barrel" evidence="6">
    <location>
        <begin position="242"/>
        <end position="306"/>
    </location>
</feature>
<evidence type="ECO:0000256" key="4">
    <source>
        <dbReference type="SAM" id="SignalP"/>
    </source>
</evidence>
<dbReference type="RefSeq" id="WP_280320971.1">
    <property type="nucleotide sequence ID" value="NZ_CP118605.1"/>
</dbReference>
<feature type="signal peptide" evidence="4">
    <location>
        <begin position="1"/>
        <end position="27"/>
    </location>
</feature>
<dbReference type="Pfam" id="PF25183">
    <property type="entry name" value="OMP_b-brl_4"/>
    <property type="match status" value="2"/>
</dbReference>
<feature type="domain" description="TonB-dependent receptor plug" evidence="5">
    <location>
        <begin position="135"/>
        <end position="234"/>
    </location>
</feature>